<reference evidence="1 2" key="1">
    <citation type="submission" date="2016-10" db="EMBL/GenBank/DDBJ databases">
        <authorList>
            <person name="de Groot N.N."/>
        </authorList>
    </citation>
    <scope>NUCLEOTIDE SEQUENCE [LARGE SCALE GENOMIC DNA]</scope>
    <source>
        <strain evidence="1 2">CGMCC 1.6133</strain>
    </source>
</reference>
<name>A0A1G8R1A7_9GAMM</name>
<gene>
    <name evidence="1" type="ORF">SAMN04487954_10358</name>
</gene>
<dbReference type="Proteomes" id="UP000198525">
    <property type="component" value="Unassembled WGS sequence"/>
</dbReference>
<proteinExistence type="predicted"/>
<organism evidence="1 2">
    <name type="scientific">Billgrantia gudaonensis</name>
    <dbReference type="NCBI Taxonomy" id="376427"/>
    <lineage>
        <taxon>Bacteria</taxon>
        <taxon>Pseudomonadati</taxon>
        <taxon>Pseudomonadota</taxon>
        <taxon>Gammaproteobacteria</taxon>
        <taxon>Oceanospirillales</taxon>
        <taxon>Halomonadaceae</taxon>
        <taxon>Billgrantia</taxon>
    </lineage>
</organism>
<dbReference type="EMBL" id="FNES01000003">
    <property type="protein sequence ID" value="SDJ10737.1"/>
    <property type="molecule type" value="Genomic_DNA"/>
</dbReference>
<accession>A0A1G8R1A7</accession>
<evidence type="ECO:0000313" key="2">
    <source>
        <dbReference type="Proteomes" id="UP000198525"/>
    </source>
</evidence>
<keyword evidence="2" id="KW-1185">Reference proteome</keyword>
<evidence type="ECO:0000313" key="1">
    <source>
        <dbReference type="EMBL" id="SDJ10737.1"/>
    </source>
</evidence>
<dbReference type="RefSeq" id="WP_089683485.1">
    <property type="nucleotide sequence ID" value="NZ_FNES01000003.1"/>
</dbReference>
<dbReference type="STRING" id="376427.SAMN04487954_10358"/>
<sequence length="80" mass="9081">MIDLDEILQGPTPALVEAINATRYALAKQIDTLTDELGSNYGPLELTTNEAAAVRELLHWQMKRRLARLEFEWTQREGLA</sequence>
<protein>
    <submittedName>
        <fullName evidence="1">Uncharacterized protein</fullName>
    </submittedName>
</protein>
<dbReference type="AlphaFoldDB" id="A0A1G8R1A7"/>